<dbReference type="EMBL" id="JAGGMS010000001">
    <property type="protein sequence ID" value="MBP2186563.1"/>
    <property type="molecule type" value="Genomic_DNA"/>
</dbReference>
<reference evidence="2 3" key="1">
    <citation type="submission" date="2021-03" db="EMBL/GenBank/DDBJ databases">
        <title>Sequencing the genomes of 1000 actinobacteria strains.</title>
        <authorList>
            <person name="Klenk H.-P."/>
        </authorList>
    </citation>
    <scope>NUCLEOTIDE SEQUENCE [LARGE SCALE GENOMIC DNA]</scope>
    <source>
        <strain evidence="2 3">DSM 45510</strain>
    </source>
</reference>
<accession>A0ABS4Q664</accession>
<keyword evidence="3" id="KW-1185">Reference proteome</keyword>
<feature type="signal peptide" evidence="1">
    <location>
        <begin position="1"/>
        <end position="23"/>
    </location>
</feature>
<protein>
    <recommendedName>
        <fullName evidence="4">Secreted protein</fullName>
    </recommendedName>
</protein>
<gene>
    <name evidence="2" type="ORF">JOM49_008089</name>
</gene>
<evidence type="ECO:0000256" key="1">
    <source>
        <dbReference type="SAM" id="SignalP"/>
    </source>
</evidence>
<dbReference type="RefSeq" id="WP_209669729.1">
    <property type="nucleotide sequence ID" value="NZ_JAGGMS010000001.1"/>
</dbReference>
<keyword evidence="1" id="KW-0732">Signal</keyword>
<organism evidence="2 3">
    <name type="scientific">Amycolatopsis magusensis</name>
    <dbReference type="NCBI Taxonomy" id="882444"/>
    <lineage>
        <taxon>Bacteria</taxon>
        <taxon>Bacillati</taxon>
        <taxon>Actinomycetota</taxon>
        <taxon>Actinomycetes</taxon>
        <taxon>Pseudonocardiales</taxon>
        <taxon>Pseudonocardiaceae</taxon>
        <taxon>Amycolatopsis</taxon>
    </lineage>
</organism>
<evidence type="ECO:0000313" key="2">
    <source>
        <dbReference type="EMBL" id="MBP2186563.1"/>
    </source>
</evidence>
<proteinExistence type="predicted"/>
<sequence length="79" mass="8615">MREKVGKGLAILALALTAGTVTAGTAAATPLRYYDTFYGENAWYSCLQRGYQGISNGEWYDSQCRAGNGWVDLYIQVAP</sequence>
<comment type="caution">
    <text evidence="2">The sequence shown here is derived from an EMBL/GenBank/DDBJ whole genome shotgun (WGS) entry which is preliminary data.</text>
</comment>
<evidence type="ECO:0000313" key="3">
    <source>
        <dbReference type="Proteomes" id="UP000741013"/>
    </source>
</evidence>
<evidence type="ECO:0008006" key="4">
    <source>
        <dbReference type="Google" id="ProtNLM"/>
    </source>
</evidence>
<dbReference type="Proteomes" id="UP000741013">
    <property type="component" value="Unassembled WGS sequence"/>
</dbReference>
<feature type="chain" id="PRO_5046778309" description="Secreted protein" evidence="1">
    <location>
        <begin position="24"/>
        <end position="79"/>
    </location>
</feature>
<name>A0ABS4Q664_9PSEU</name>